<keyword evidence="4 7" id="KW-0812">Transmembrane</keyword>
<feature type="signal peptide" evidence="8">
    <location>
        <begin position="1"/>
        <end position="20"/>
    </location>
</feature>
<keyword evidence="11" id="KW-1185">Reference proteome</keyword>
<dbReference type="SUPFAM" id="SSF49464">
    <property type="entry name" value="Carboxypeptidase regulatory domain-like"/>
    <property type="match status" value="1"/>
</dbReference>
<dbReference type="NCBIfam" id="TIGR04056">
    <property type="entry name" value="OMP_RagA_SusC"/>
    <property type="match status" value="1"/>
</dbReference>
<evidence type="ECO:0000256" key="7">
    <source>
        <dbReference type="PROSITE-ProRule" id="PRU01360"/>
    </source>
</evidence>
<keyword evidence="6 7" id="KW-0998">Cell outer membrane</keyword>
<dbReference type="EMBL" id="JAODOP010000004">
    <property type="protein sequence ID" value="MEF3834126.1"/>
    <property type="molecule type" value="Genomic_DNA"/>
</dbReference>
<dbReference type="Pfam" id="PF13715">
    <property type="entry name" value="CarbopepD_reg_2"/>
    <property type="match status" value="1"/>
</dbReference>
<gene>
    <name evidence="10" type="ORF">N1F79_13390</name>
</gene>
<accession>A0ABU7XTS8</accession>
<dbReference type="InterPro" id="IPR037066">
    <property type="entry name" value="Plug_dom_sf"/>
</dbReference>
<evidence type="ECO:0000256" key="3">
    <source>
        <dbReference type="ARBA" id="ARBA00022452"/>
    </source>
</evidence>
<keyword evidence="2 7" id="KW-0813">Transport</keyword>
<dbReference type="NCBIfam" id="TIGR04057">
    <property type="entry name" value="SusC_RagA_signa"/>
    <property type="match status" value="1"/>
</dbReference>
<organism evidence="10 11">
    <name type="scientific">Flavivirga spongiicola</name>
    <dbReference type="NCBI Taxonomy" id="421621"/>
    <lineage>
        <taxon>Bacteria</taxon>
        <taxon>Pseudomonadati</taxon>
        <taxon>Bacteroidota</taxon>
        <taxon>Flavobacteriia</taxon>
        <taxon>Flavobacteriales</taxon>
        <taxon>Flavobacteriaceae</taxon>
        <taxon>Flavivirga</taxon>
    </lineage>
</organism>
<dbReference type="PROSITE" id="PS52016">
    <property type="entry name" value="TONB_DEPENDENT_REC_3"/>
    <property type="match status" value="1"/>
</dbReference>
<reference evidence="10 11" key="1">
    <citation type="submission" date="2022-09" db="EMBL/GenBank/DDBJ databases">
        <title>Genome sequencing of Flavivirga sp. MEBiC05379.</title>
        <authorList>
            <person name="Oh H.-M."/>
            <person name="Kwon K.K."/>
            <person name="Park M.J."/>
            <person name="Yang S.-H."/>
        </authorList>
    </citation>
    <scope>NUCLEOTIDE SEQUENCE [LARGE SCALE GENOMIC DNA]</scope>
    <source>
        <strain evidence="10 11">MEBiC05379</strain>
    </source>
</reference>
<name>A0ABU7XTS8_9FLAO</name>
<dbReference type="SUPFAM" id="SSF56935">
    <property type="entry name" value="Porins"/>
    <property type="match status" value="1"/>
</dbReference>
<comment type="subcellular location">
    <subcellularLocation>
        <location evidence="1 7">Cell outer membrane</location>
        <topology evidence="1 7">Multi-pass membrane protein</topology>
    </subcellularLocation>
</comment>
<sequence>MRVFLFLFCTTVFSFTPSNAVSQNSRIKIKEDITLTVDEVFNLIRQQTDYKFIYEKNIFKEFRPIMVKKGIIRTNKLLQKSLSQGDFNLVVTTNNTILIREKLKRRQKQVSGEVSNREGLPLAGVVVLIKGTSTGTVTNFDGKYNINVPNPENVLVFSFLGYATQEILVSNQSTIDVTLKEDVDELSEVIVTGYQTISPNKSTGSTAVVSGKTLERKGNSNLLQSLEGQIPGLLLSNDPTQEGRTNINIRGIANLNGNATPLIVVDGFPLEADLSSINPYEVETVTVLKDAAAASIYGARSANGVIVITTKRGKSGKMKVGYRSFLTITQGSDLAYRLNRADADTYIDTQLQTANNFVASGSFSGHTYQWYLDNLPNFANFFSGSRNIVADAVFGAGDGYITETERDARINAVRGIDNLKQIEDTFYQSQFQQQHNLSLSGGNDKSTFRTSINYTSSEGQNVGSETDRFLIDLVNNIKINDKVNIDLVGNVTFNNSESIPIDEGTFTTVSPYERIYDESGNPLAVRTENISFGTNNQGLSGGKDPLIIQNQIDAGLLDENYYPLQELKENKIETKDVSLRIQARVNAQLASYLNGSFSFQYESGSTRNDNLQGAEAWALKNLINNATPLSFDGDLTELNIPRGARLIETRSNRNSYTLRGQLDFNKTFGDHEISALAGTEIRHIFRKSTVTDRFGFDENTLQFRFVNKGFIQNGNLEDVWHPNGIIAGGIPFNDNFNETTDRFFSLFGNASYGYKNKYILSGSVRIDQSNLFGTNPEFRYKPFWSAGFKWRALEEDFINIDWLDQLDVRASYGINGNISNQFGPFDIAQFLFTPFINDEQSLRIITPGINDLRWERTATTNIGLDLAFLNNRVNLGLDYYNRKTTDLLANSEADTTLGFASLVRNDANIDNNGIEVSLSTVNMRTKNFSWSTNITFRHNKNEVKEVFTEEQSPARSAGRQNLTGAPANTFWVWDYAGLNEEGFPTIKKANGDIITIDNDINTGELFDAFDFEDRVDAGTTDPIYTGAITNTFNYKDLSLSFLFVGSGGHVLSRDSYNGTPFFIGAEFIHSDVTKAWRKPGDENTTNIPRLDGNVYAPGFIRNSNKNIVDGDYIRLREVILTYNLSGKWIKNTFDNVTLNFRANNLFDITKNDFDIDPEAHGLGRRFFKVEPSYTFGINLNF</sequence>
<dbReference type="InterPro" id="IPR036942">
    <property type="entry name" value="Beta-barrel_TonB_sf"/>
</dbReference>
<dbReference type="RefSeq" id="WP_303306460.1">
    <property type="nucleotide sequence ID" value="NZ_JAODOP010000004.1"/>
</dbReference>
<dbReference type="InterPro" id="IPR023997">
    <property type="entry name" value="TonB-dep_OMP_SusC/RagA_CS"/>
</dbReference>
<evidence type="ECO:0000256" key="6">
    <source>
        <dbReference type="ARBA" id="ARBA00023237"/>
    </source>
</evidence>
<proteinExistence type="inferred from homology"/>
<dbReference type="InterPro" id="IPR039426">
    <property type="entry name" value="TonB-dep_rcpt-like"/>
</dbReference>
<protein>
    <submittedName>
        <fullName evidence="10">SusC/RagA family TonB-linked outer membrane protein</fullName>
    </submittedName>
</protein>
<keyword evidence="5 7" id="KW-0472">Membrane</keyword>
<comment type="similarity">
    <text evidence="7">Belongs to the TonB-dependent receptor family.</text>
</comment>
<evidence type="ECO:0000256" key="2">
    <source>
        <dbReference type="ARBA" id="ARBA00022448"/>
    </source>
</evidence>
<evidence type="ECO:0000256" key="8">
    <source>
        <dbReference type="SAM" id="SignalP"/>
    </source>
</evidence>
<evidence type="ECO:0000256" key="4">
    <source>
        <dbReference type="ARBA" id="ARBA00022692"/>
    </source>
</evidence>
<feature type="chain" id="PRO_5045058356" evidence="8">
    <location>
        <begin position="21"/>
        <end position="1181"/>
    </location>
</feature>
<evidence type="ECO:0000313" key="10">
    <source>
        <dbReference type="EMBL" id="MEF3834126.1"/>
    </source>
</evidence>
<keyword evidence="3 7" id="KW-1134">Transmembrane beta strand</keyword>
<feature type="domain" description="TonB-dependent receptor plug" evidence="9">
    <location>
        <begin position="200"/>
        <end position="305"/>
    </location>
</feature>
<evidence type="ECO:0000259" key="9">
    <source>
        <dbReference type="Pfam" id="PF07715"/>
    </source>
</evidence>
<dbReference type="InterPro" id="IPR023996">
    <property type="entry name" value="TonB-dep_OMP_SusC/RagA"/>
</dbReference>
<dbReference type="Gene3D" id="2.60.40.1120">
    <property type="entry name" value="Carboxypeptidase-like, regulatory domain"/>
    <property type="match status" value="1"/>
</dbReference>
<dbReference type="InterPro" id="IPR012910">
    <property type="entry name" value="Plug_dom"/>
</dbReference>
<comment type="caution">
    <text evidence="10">The sequence shown here is derived from an EMBL/GenBank/DDBJ whole genome shotgun (WGS) entry which is preliminary data.</text>
</comment>
<dbReference type="InterPro" id="IPR008969">
    <property type="entry name" value="CarboxyPept-like_regulatory"/>
</dbReference>
<evidence type="ECO:0000313" key="11">
    <source>
        <dbReference type="Proteomes" id="UP001337305"/>
    </source>
</evidence>
<dbReference type="Gene3D" id="2.170.130.10">
    <property type="entry name" value="TonB-dependent receptor, plug domain"/>
    <property type="match status" value="1"/>
</dbReference>
<dbReference type="Pfam" id="PF07715">
    <property type="entry name" value="Plug"/>
    <property type="match status" value="1"/>
</dbReference>
<dbReference type="Proteomes" id="UP001337305">
    <property type="component" value="Unassembled WGS sequence"/>
</dbReference>
<evidence type="ECO:0000256" key="1">
    <source>
        <dbReference type="ARBA" id="ARBA00004571"/>
    </source>
</evidence>
<dbReference type="Gene3D" id="2.40.170.20">
    <property type="entry name" value="TonB-dependent receptor, beta-barrel domain"/>
    <property type="match status" value="1"/>
</dbReference>
<keyword evidence="8" id="KW-0732">Signal</keyword>
<evidence type="ECO:0000256" key="5">
    <source>
        <dbReference type="ARBA" id="ARBA00023136"/>
    </source>
</evidence>